<accession>A0A1K2F1V2</accession>
<dbReference type="EMBL" id="FPJO01000027">
    <property type="protein sequence ID" value="SFY41350.1"/>
    <property type="molecule type" value="Genomic_DNA"/>
</dbReference>
<name>A0A1K2F1V2_STRAR</name>
<dbReference type="AlphaFoldDB" id="A0A1K2F1V2"/>
<organism evidence="3 4">
    <name type="scientific">Streptomyces atratus</name>
    <dbReference type="NCBI Taxonomy" id="1893"/>
    <lineage>
        <taxon>Bacteria</taxon>
        <taxon>Bacillati</taxon>
        <taxon>Actinomycetota</taxon>
        <taxon>Actinomycetes</taxon>
        <taxon>Kitasatosporales</taxon>
        <taxon>Streptomycetaceae</taxon>
        <taxon>Streptomyces</taxon>
    </lineage>
</organism>
<evidence type="ECO:0000313" key="4">
    <source>
        <dbReference type="Proteomes" id="UP000181909"/>
    </source>
</evidence>
<feature type="region of interest" description="Disordered" evidence="1">
    <location>
        <begin position="79"/>
        <end position="105"/>
    </location>
</feature>
<gene>
    <name evidence="3" type="ORF">SAMN02787144_102750</name>
</gene>
<proteinExistence type="predicted"/>
<protein>
    <recommendedName>
        <fullName evidence="5">DUF5666 domain-containing protein</fullName>
    </recommendedName>
</protein>
<evidence type="ECO:0008006" key="5">
    <source>
        <dbReference type="Google" id="ProtNLM"/>
    </source>
</evidence>
<feature type="signal peptide" evidence="2">
    <location>
        <begin position="1"/>
        <end position="19"/>
    </location>
</feature>
<evidence type="ECO:0000256" key="1">
    <source>
        <dbReference type="SAM" id="MobiDB-lite"/>
    </source>
</evidence>
<keyword evidence="2" id="KW-0732">Signal</keyword>
<evidence type="ECO:0000256" key="2">
    <source>
        <dbReference type="SAM" id="SignalP"/>
    </source>
</evidence>
<reference evidence="3 4" key="1">
    <citation type="submission" date="2016-11" db="EMBL/GenBank/DDBJ databases">
        <authorList>
            <person name="Jaros S."/>
            <person name="Januszkiewicz K."/>
            <person name="Wedrychowicz H."/>
        </authorList>
    </citation>
    <scope>NUCLEOTIDE SEQUENCE [LARGE SCALE GENOMIC DNA]</scope>
    <source>
        <strain evidence="3 4">OK807</strain>
    </source>
</reference>
<dbReference type="OrthoDB" id="4331353at2"/>
<dbReference type="RefSeq" id="WP_072488651.1">
    <property type="nucleotide sequence ID" value="NZ_CP108276.1"/>
</dbReference>
<feature type="chain" id="PRO_5039551823" description="DUF5666 domain-containing protein" evidence="2">
    <location>
        <begin position="20"/>
        <end position="105"/>
    </location>
</feature>
<sequence>MGRKLAGIFGIVAATLAFGIGTAVEAGQSNDFRSIQQVVADDKGPTIVGTQGTDDDKGPTLIGTHVLADDKGPTVVARTITDGKGPTVIGTQGTDDDKGPTSPVM</sequence>
<evidence type="ECO:0000313" key="3">
    <source>
        <dbReference type="EMBL" id="SFY41350.1"/>
    </source>
</evidence>
<dbReference type="Proteomes" id="UP000181909">
    <property type="component" value="Unassembled WGS sequence"/>
</dbReference>